<dbReference type="OrthoDB" id="1805600at2"/>
<dbReference type="InterPro" id="IPR013783">
    <property type="entry name" value="Ig-like_fold"/>
</dbReference>
<dbReference type="RefSeq" id="WP_076285659.1">
    <property type="nucleotide sequence ID" value="NZ_MPTD01000001.1"/>
</dbReference>
<organism evidence="4 6">
    <name type="scientific">Paenibacillus odorifer</name>
    <dbReference type="NCBI Taxonomy" id="189426"/>
    <lineage>
        <taxon>Bacteria</taxon>
        <taxon>Bacillati</taxon>
        <taxon>Bacillota</taxon>
        <taxon>Bacilli</taxon>
        <taxon>Bacillales</taxon>
        <taxon>Paenibacillaceae</taxon>
        <taxon>Paenibacillus</taxon>
    </lineage>
</organism>
<evidence type="ECO:0000313" key="4">
    <source>
        <dbReference type="EMBL" id="OME67317.1"/>
    </source>
</evidence>
<dbReference type="PROSITE" id="PS51272">
    <property type="entry name" value="SLH"/>
    <property type="match status" value="3"/>
</dbReference>
<evidence type="ECO:0000313" key="3">
    <source>
        <dbReference type="EMBL" id="OMD55686.1"/>
    </source>
</evidence>
<feature type="domain" description="SLH" evidence="2">
    <location>
        <begin position="1111"/>
        <end position="1173"/>
    </location>
</feature>
<evidence type="ECO:0000256" key="1">
    <source>
        <dbReference type="SAM" id="SignalP"/>
    </source>
</evidence>
<gene>
    <name evidence="3" type="ORF">BSK51_00570</name>
    <name evidence="4" type="ORF">BSK65_20175</name>
</gene>
<dbReference type="Pfam" id="PF00395">
    <property type="entry name" value="SLH"/>
    <property type="match status" value="2"/>
</dbReference>
<dbReference type="Proteomes" id="UP000187313">
    <property type="component" value="Unassembled WGS sequence"/>
</dbReference>
<accession>A0A1R0ZDB2</accession>
<keyword evidence="5" id="KW-1185">Reference proteome</keyword>
<dbReference type="InterPro" id="IPR001119">
    <property type="entry name" value="SLH_dom"/>
</dbReference>
<feature type="chain" id="PRO_5039670784" description="SLH domain-containing protein" evidence="1">
    <location>
        <begin position="32"/>
        <end position="1320"/>
    </location>
</feature>
<evidence type="ECO:0000259" key="2">
    <source>
        <dbReference type="PROSITE" id="PS51272"/>
    </source>
</evidence>
<dbReference type="EMBL" id="MPTD01000001">
    <property type="protein sequence ID" value="OMD55686.1"/>
    <property type="molecule type" value="Genomic_DNA"/>
</dbReference>
<proteinExistence type="predicted"/>
<dbReference type="Proteomes" id="UP000187425">
    <property type="component" value="Unassembled WGS sequence"/>
</dbReference>
<feature type="domain" description="SLH" evidence="2">
    <location>
        <begin position="1246"/>
        <end position="1318"/>
    </location>
</feature>
<evidence type="ECO:0000313" key="5">
    <source>
        <dbReference type="Proteomes" id="UP000187313"/>
    </source>
</evidence>
<protein>
    <recommendedName>
        <fullName evidence="2">SLH domain-containing protein</fullName>
    </recommendedName>
</protein>
<keyword evidence="1" id="KW-0732">Signal</keyword>
<name>A0A1R0ZDB2_9BACL</name>
<comment type="caution">
    <text evidence="4">The sequence shown here is derived from an EMBL/GenBank/DDBJ whole genome shotgun (WGS) entry which is preliminary data.</text>
</comment>
<reference evidence="4 6" key="1">
    <citation type="submission" date="2016-11" db="EMBL/GenBank/DDBJ databases">
        <title>Paenibacillus species isolates.</title>
        <authorList>
            <person name="Beno S.M."/>
        </authorList>
    </citation>
    <scope>NUCLEOTIDE SEQUENCE [LARGE SCALE GENOMIC DNA]</scope>
    <source>
        <strain evidence="4 6">FSL H7-0443</strain>
        <strain evidence="3 5">FSL R5-0923</strain>
    </source>
</reference>
<sequence>MQRFKRPFVWLMLAALIVSMFPGKYTPIAAAATTTYFSPDDLTLRNTIELKQEIVPDTDPNAVYNISRQTVYKTSNPNFSITGTYAQVTTSTMKVTVQQLTQSGSKWVTDATHSTTGAVTTDTTNPTNRFIASGLTLFTGYNKITFSGMQGTLERSESFYVLYDKVPYISSLQVLGGGPSAINLNEGTKVVVPNQQITLQGNVTNATRVGVSLNGGSSLQTSLLEDGTFFTPALTLKSGENTLEIVVQNAADSITIKRSIYYFNTNRPFTDLQIYHGDGSNFKAHNILDNVPTLTASDTTANIIGQVLLPYSASDKSFEADHTVKINDQVVPVKVLKSYTISADGVYAPVEGNVGDQKEIVIPGPDGVTPQYRLVSFITTSPFTLTSGSGNVVLSIKYGSYETSTKESYKYLKDETVITDMFYLSGYKEATSVDISSVSKLALNGSQVEKPDFYVLVKTNVAPKAGAILQGSYLPLGASLVLSEQSNVTGLKANEKVYKVEGFSNGQQKVKFQFSGSQSFYNADIAYVSKNYIYVANLNDGQTYTFNSATSSNSMTISGEYIGFESIGNPQFFINGISNDKIKTNAKPDGYEFKVTLTNPKFSFDLPISSAGPLVYGENKIVFVGTSMDKAGNKREIRKELRIYIIDTNVSNLSQFHPAVSKGRVDFTHDLVKDYTDKELNDILGLTSEFIYKDEKFVTSQTKYDLVLRGGAATKLNLYQGSDLFLSFGSEVLTGNASGHRKLNEFTYNNQKYYYDFSGNSTEFMLRIRDIPAETAGSIVYNLELINDTGARTNQRLEVVREVSPYRVLSPVATVGEQIVVNKNFVRFDIEAEGATKVIIDKYEAEKRTDLPNRFTLDYVGLKADKATTIKIQIVRADSTLSDTISVYYASAVQVDTQYMAEKVATKYSAFNKGLELSFPKGTLMKGYTTSGAAKYYPDTKLLFGIADPLDGVVERKNDYGNTINVDADARTPGGLSTLLIPSDLVLRFNSTVETNNFSRVSDIYWLSGGLGERGTKGTALYKPATNGIAPYSIEGNFTQIEAERKIVPSQRGDLTLTFNPNIVDEVGSTITVFRYTDSGQWENIGGEVDTKKHTITVPFDQFGYYTVMKLRRGYNDITNHPWARNILNGLYSKGIMKNLRFDQFGADNTTTRGEFATLLVKGLSLPLNYNNNQQTFFDIVPEAVSTTWDFKHIETAARAGIITGLSDGFFGPDQPVTREQAAVMIARALKLKMSINDNKLLTSLSKSFVDTGNMDFYSRPAIEAVSKAKIMEGSAVTITGQKKPVYNFNPKGKLTRAEAGKIAVELLKKSTSIFPKTFN</sequence>
<dbReference type="Gene3D" id="2.60.40.10">
    <property type="entry name" value="Immunoglobulins"/>
    <property type="match status" value="1"/>
</dbReference>
<dbReference type="EMBL" id="MPTW01000012">
    <property type="protein sequence ID" value="OME67317.1"/>
    <property type="molecule type" value="Genomic_DNA"/>
</dbReference>
<feature type="signal peptide" evidence="1">
    <location>
        <begin position="1"/>
        <end position="31"/>
    </location>
</feature>
<evidence type="ECO:0000313" key="6">
    <source>
        <dbReference type="Proteomes" id="UP000187425"/>
    </source>
</evidence>
<feature type="domain" description="SLH" evidence="2">
    <location>
        <begin position="1174"/>
        <end position="1240"/>
    </location>
</feature>